<evidence type="ECO:0000313" key="3">
    <source>
        <dbReference type="EMBL" id="KPA82216.1"/>
    </source>
</evidence>
<feature type="compositionally biased region" description="Low complexity" evidence="1">
    <location>
        <begin position="294"/>
        <end position="308"/>
    </location>
</feature>
<dbReference type="Pfam" id="PF25339">
    <property type="entry name" value="C2_C2CD3_N"/>
    <property type="match status" value="1"/>
</dbReference>
<proteinExistence type="predicted"/>
<evidence type="ECO:0000256" key="1">
    <source>
        <dbReference type="SAM" id="MobiDB-lite"/>
    </source>
</evidence>
<feature type="domain" description="C2CD3 N-terminal C2" evidence="2">
    <location>
        <begin position="9"/>
        <end position="192"/>
    </location>
</feature>
<dbReference type="InterPro" id="IPR057537">
    <property type="entry name" value="C2_C2CD3_N"/>
</dbReference>
<feature type="compositionally biased region" description="Polar residues" evidence="1">
    <location>
        <begin position="446"/>
        <end position="471"/>
    </location>
</feature>
<evidence type="ECO:0000313" key="4">
    <source>
        <dbReference type="Proteomes" id="UP000037923"/>
    </source>
</evidence>
<sequence>MQVLYGAPLPPGLVAPTQGELRLRVDQLLLDGDAINHNPLVQLFETDASLLSASRTPRDGAAADGAVLSAGAAPAPTRSPNHFVVPVDYCAVGPIFWGETRPTAQGQPSTPQARRGPFTMAYPIKIEPKQFRAYLQRMTASPQGGVQLDVFVPPSYSGRPPVVVGKARLALDRLDPGHPIQGWYPVLHRRSRTATSTGEEGATAALATSAADGGAELKEIPIGKVKVSVSIEYYPTTRHAPHPRRGEDGQRVPQQYSVKQRRQVEVPGDGGTKGTLPQAKTRRSARHSGRVGTKDVFSSSSSASTSVTSDVDVGVHPIAVRDSHRLHVRRTSQPASMLEQDLPTVTQRLLKQGLQLRAQMDAAARGVDVDAAADFFNEASTALHSGDEHVGVEGASAVAIVEDSGDDLAAVGDVDPYDSTYTSEASHEENFALQMQIDSEARDNRATQQQQKQPQSVATPQQQLRQDTQPVTKSVISAAGISAGNAPASVELCFSHFTFAQTPATADLRQLRLSVRLSNDITTSEPTPGPLSSYVHPVPFQQPSICLHFEVCSFSGDRSRLVVEAYKVVAETEVEGEADAWDMRGPRQVAREELLGLSIVGLYRQSREVVFRDPVLDSSNVFAQLDIRMHPASVTDNADTSVGPAVSPCVTLPSGAVPLRSVAGSSALPSAPPKQQSTSKLLVPHVTVQHQPLEVTDTSRLSHTSAVALQGTTSPPTAPKLQVGNSRLSTSERRRLRVVVHSAAELPRVALAQPDGRPSARYPLVSSNPRVLPEAGSASTLSYTEPSSFVTVEEVFQGLQNSLSHLERKGEELAKSRAHMQSMENWFVDEARSGYYDRSVIVEHSTNPHYDYEVVLQLPAVVAAAVPSTVDETTFFAARNASAVERPPSRGTVDVLEELQLNVWHSDLSQPSAPSTVVKANRTNVRKQEEHFWSCAAYMGTCRVDLRPLRYLAMINGYYRVVCERTPTNATDETDADTEANTIGYVRVSVSLI</sequence>
<comment type="caution">
    <text evidence="3">The sequence shown here is derived from an EMBL/GenBank/DDBJ whole genome shotgun (WGS) entry which is preliminary data.</text>
</comment>
<gene>
    <name evidence="3" type="ORF">ABB37_03335</name>
</gene>
<dbReference type="RefSeq" id="XP_015660655.1">
    <property type="nucleotide sequence ID" value="XM_015800648.1"/>
</dbReference>
<protein>
    <recommendedName>
        <fullName evidence="2">C2CD3 N-terminal C2 domain-containing protein</fullName>
    </recommendedName>
</protein>
<feature type="region of interest" description="Disordered" evidence="1">
    <location>
        <begin position="236"/>
        <end position="308"/>
    </location>
</feature>
<name>A0A0M9G4Y4_LEPPY</name>
<dbReference type="AlphaFoldDB" id="A0A0M9G4Y4"/>
<feature type="region of interest" description="Disordered" evidence="1">
    <location>
        <begin position="709"/>
        <end position="729"/>
    </location>
</feature>
<dbReference type="Proteomes" id="UP000037923">
    <property type="component" value="Unassembled WGS sequence"/>
</dbReference>
<organism evidence="3 4">
    <name type="scientific">Leptomonas pyrrhocoris</name>
    <name type="common">Firebug parasite</name>
    <dbReference type="NCBI Taxonomy" id="157538"/>
    <lineage>
        <taxon>Eukaryota</taxon>
        <taxon>Discoba</taxon>
        <taxon>Euglenozoa</taxon>
        <taxon>Kinetoplastea</taxon>
        <taxon>Metakinetoplastina</taxon>
        <taxon>Trypanosomatida</taxon>
        <taxon>Trypanosomatidae</taxon>
        <taxon>Leishmaniinae</taxon>
        <taxon>Leptomonas</taxon>
    </lineage>
</organism>
<feature type="compositionally biased region" description="Basic residues" evidence="1">
    <location>
        <begin position="280"/>
        <end position="289"/>
    </location>
</feature>
<evidence type="ECO:0000259" key="2">
    <source>
        <dbReference type="Pfam" id="PF25339"/>
    </source>
</evidence>
<dbReference type="GeneID" id="26903626"/>
<dbReference type="VEuPathDB" id="TriTrypDB:LpyrH10_05_1950"/>
<dbReference type="OrthoDB" id="242958at2759"/>
<dbReference type="EMBL" id="LGTL01000005">
    <property type="protein sequence ID" value="KPA82216.1"/>
    <property type="molecule type" value="Genomic_DNA"/>
</dbReference>
<reference evidence="3 4" key="1">
    <citation type="submission" date="2015-07" db="EMBL/GenBank/DDBJ databases">
        <title>High-quality genome of monoxenous trypanosomatid Leptomonas pyrrhocoris.</title>
        <authorList>
            <person name="Flegontov P."/>
            <person name="Butenko A."/>
            <person name="Firsov S."/>
            <person name="Vlcek C."/>
            <person name="Logacheva M.D."/>
            <person name="Field M."/>
            <person name="Filatov D."/>
            <person name="Flegontova O."/>
            <person name="Gerasimov E."/>
            <person name="Jackson A.P."/>
            <person name="Kelly S."/>
            <person name="Opperdoes F."/>
            <person name="O'Reilly A."/>
            <person name="Votypka J."/>
            <person name="Yurchenko V."/>
            <person name="Lukes J."/>
        </authorList>
    </citation>
    <scope>NUCLEOTIDE SEQUENCE [LARGE SCALE GENOMIC DNA]</scope>
    <source>
        <strain evidence="3">H10</strain>
    </source>
</reference>
<accession>A0A0M9G4Y4</accession>
<dbReference type="OMA" id="AYMGTCR"/>
<feature type="region of interest" description="Disordered" evidence="1">
    <location>
        <begin position="441"/>
        <end position="471"/>
    </location>
</feature>
<keyword evidence="4" id="KW-1185">Reference proteome</keyword>